<dbReference type="Proteomes" id="UP001302072">
    <property type="component" value="Chromosome"/>
</dbReference>
<protein>
    <submittedName>
        <fullName evidence="1">Uncharacterized protein</fullName>
    </submittedName>
</protein>
<gene>
    <name evidence="1" type="ORF">PDM29_16705</name>
</gene>
<name>A0ABY9YM53_9GAMM</name>
<dbReference type="EMBL" id="CP115541">
    <property type="protein sequence ID" value="WNH51964.1"/>
    <property type="molecule type" value="Genomic_DNA"/>
</dbReference>
<organism evidence="1 2">
    <name type="scientific">Stenotrophomonas oahuensis</name>
    <dbReference type="NCBI Taxonomy" id="3003271"/>
    <lineage>
        <taxon>Bacteria</taxon>
        <taxon>Pseudomonadati</taxon>
        <taxon>Pseudomonadota</taxon>
        <taxon>Gammaproteobacteria</taxon>
        <taxon>Lysobacterales</taxon>
        <taxon>Lysobacteraceae</taxon>
        <taxon>Stenotrophomonas</taxon>
    </lineage>
</organism>
<accession>A0ABY9YM53</accession>
<keyword evidence="2" id="KW-1185">Reference proteome</keyword>
<sequence>MLLNAPNAALIASTVTELPVDAARLPVTPAPPPNGRALLPVLEQLAQQELARLIAAQPAPSPSPTTDPAYAGLAWDLGLSGDEFDPVAHPVTPFR</sequence>
<dbReference type="RefSeq" id="WP_311191178.1">
    <property type="nucleotide sequence ID" value="NZ_CP115541.1"/>
</dbReference>
<evidence type="ECO:0000313" key="2">
    <source>
        <dbReference type="Proteomes" id="UP001302072"/>
    </source>
</evidence>
<reference evidence="1 2" key="1">
    <citation type="submission" date="2022-12" db="EMBL/GenBank/DDBJ databases">
        <title>Two new species, Stenotrophomonas aracearum and Stenotrophomonas oahuensis, isolated from Anthurium (Araceae family) in Hawaii.</title>
        <authorList>
            <person name="Chunag S.C."/>
            <person name="Dobhal S."/>
            <person name="Alvarez A."/>
            <person name="Arif M."/>
        </authorList>
    </citation>
    <scope>NUCLEOTIDE SEQUENCE [LARGE SCALE GENOMIC DNA]</scope>
    <source>
        <strain evidence="1 2">A5586</strain>
    </source>
</reference>
<evidence type="ECO:0000313" key="1">
    <source>
        <dbReference type="EMBL" id="WNH51964.1"/>
    </source>
</evidence>
<proteinExistence type="predicted"/>